<accession>A0A3M7S0G0</accession>
<keyword evidence="1" id="KW-0812">Transmembrane</keyword>
<dbReference type="EMBL" id="REGN01002239">
    <property type="protein sequence ID" value="RNA29321.1"/>
    <property type="molecule type" value="Genomic_DNA"/>
</dbReference>
<comment type="caution">
    <text evidence="2">The sequence shown here is derived from an EMBL/GenBank/DDBJ whole genome shotgun (WGS) entry which is preliminary data.</text>
</comment>
<protein>
    <submittedName>
        <fullName evidence="2">Uncharacterized protein</fullName>
    </submittedName>
</protein>
<organism evidence="2 3">
    <name type="scientific">Brachionus plicatilis</name>
    <name type="common">Marine rotifer</name>
    <name type="synonym">Brachionus muelleri</name>
    <dbReference type="NCBI Taxonomy" id="10195"/>
    <lineage>
        <taxon>Eukaryota</taxon>
        <taxon>Metazoa</taxon>
        <taxon>Spiralia</taxon>
        <taxon>Gnathifera</taxon>
        <taxon>Rotifera</taxon>
        <taxon>Eurotatoria</taxon>
        <taxon>Monogononta</taxon>
        <taxon>Pseudotrocha</taxon>
        <taxon>Ploima</taxon>
        <taxon>Brachionidae</taxon>
        <taxon>Brachionus</taxon>
    </lineage>
</organism>
<feature type="transmembrane region" description="Helical" evidence="1">
    <location>
        <begin position="15"/>
        <end position="33"/>
    </location>
</feature>
<gene>
    <name evidence="2" type="ORF">BpHYR1_010473</name>
</gene>
<reference evidence="2 3" key="1">
    <citation type="journal article" date="2018" name="Sci. Rep.">
        <title>Genomic signatures of local adaptation to the degree of environmental predictability in rotifers.</title>
        <authorList>
            <person name="Franch-Gras L."/>
            <person name="Hahn C."/>
            <person name="Garcia-Roger E.M."/>
            <person name="Carmona M.J."/>
            <person name="Serra M."/>
            <person name="Gomez A."/>
        </authorList>
    </citation>
    <scope>NUCLEOTIDE SEQUENCE [LARGE SCALE GENOMIC DNA]</scope>
    <source>
        <strain evidence="2">HYR1</strain>
    </source>
</reference>
<keyword evidence="3" id="KW-1185">Reference proteome</keyword>
<proteinExistence type="predicted"/>
<dbReference type="AlphaFoldDB" id="A0A3M7S0G0"/>
<sequence>MCCSYQEKSKLHRKSVVFSIFFTVILDLCGLLFSQHMKMFAQSDLMIRDCQNMLKKKYML</sequence>
<evidence type="ECO:0000256" key="1">
    <source>
        <dbReference type="SAM" id="Phobius"/>
    </source>
</evidence>
<evidence type="ECO:0000313" key="2">
    <source>
        <dbReference type="EMBL" id="RNA29321.1"/>
    </source>
</evidence>
<keyword evidence="1" id="KW-1133">Transmembrane helix</keyword>
<keyword evidence="1" id="KW-0472">Membrane</keyword>
<dbReference type="Proteomes" id="UP000276133">
    <property type="component" value="Unassembled WGS sequence"/>
</dbReference>
<evidence type="ECO:0000313" key="3">
    <source>
        <dbReference type="Proteomes" id="UP000276133"/>
    </source>
</evidence>
<name>A0A3M7S0G0_BRAPC</name>